<evidence type="ECO:0000256" key="4">
    <source>
        <dbReference type="SAM" id="MobiDB-lite"/>
    </source>
</evidence>
<evidence type="ECO:0000259" key="5">
    <source>
        <dbReference type="PROSITE" id="PS50206"/>
    </source>
</evidence>
<dbReference type="InterPro" id="IPR001763">
    <property type="entry name" value="Rhodanese-like_dom"/>
</dbReference>
<dbReference type="InterPro" id="IPR045078">
    <property type="entry name" value="TST/MPST-like"/>
</dbReference>
<evidence type="ECO:0000256" key="1">
    <source>
        <dbReference type="ARBA" id="ARBA00022679"/>
    </source>
</evidence>
<feature type="domain" description="Rhodanese" evidence="5">
    <location>
        <begin position="4"/>
        <end position="101"/>
    </location>
</feature>
<reference evidence="6 7" key="1">
    <citation type="submission" date="2018-06" db="EMBL/GenBank/DDBJ databases">
        <authorList>
            <consortium name="Pathogen Informatics"/>
            <person name="Doyle S."/>
        </authorList>
    </citation>
    <scope>NUCLEOTIDE SEQUENCE [LARGE SCALE GENOMIC DNA]</scope>
    <source>
        <strain evidence="6 7">NCTC5047</strain>
    </source>
</reference>
<dbReference type="CDD" id="cd01449">
    <property type="entry name" value="TST_Repeat_2"/>
    <property type="match status" value="1"/>
</dbReference>
<feature type="compositionally biased region" description="Polar residues" evidence="4">
    <location>
        <begin position="326"/>
        <end position="337"/>
    </location>
</feature>
<feature type="region of interest" description="Disordered" evidence="4">
    <location>
        <begin position="253"/>
        <end position="279"/>
    </location>
</feature>
<keyword evidence="2" id="KW-0677">Repeat</keyword>
<dbReference type="Gene3D" id="3.40.250.10">
    <property type="entry name" value="Rhodanese-like domain"/>
    <property type="match status" value="2"/>
</dbReference>
<dbReference type="FunFam" id="3.40.250.10:FF:000043">
    <property type="entry name" value="Sulfurtransferase"/>
    <property type="match status" value="1"/>
</dbReference>
<dbReference type="PANTHER" id="PTHR11364">
    <property type="entry name" value="THIOSULFATE SULFERTANSFERASE"/>
    <property type="match status" value="1"/>
</dbReference>
<proteinExistence type="predicted"/>
<protein>
    <recommendedName>
        <fullName evidence="3">Sulfurtransferase</fullName>
    </recommendedName>
</protein>
<keyword evidence="1 3" id="KW-0808">Transferase</keyword>
<feature type="domain" description="Rhodanese" evidence="5">
    <location>
        <begin position="135"/>
        <end position="256"/>
    </location>
</feature>
<dbReference type="AlphaFoldDB" id="A0A377XQX0"/>
<dbReference type="InterPro" id="IPR001307">
    <property type="entry name" value="Thiosulphate_STrfase_CS"/>
</dbReference>
<dbReference type="PANTHER" id="PTHR11364:SF27">
    <property type="entry name" value="SULFURTRANSFERASE"/>
    <property type="match status" value="1"/>
</dbReference>
<gene>
    <name evidence="6" type="primary">ynjE_1</name>
    <name evidence="6" type="ORF">NCTC5047_07072</name>
</gene>
<feature type="compositionally biased region" description="Basic and acidic residues" evidence="4">
    <location>
        <begin position="364"/>
        <end position="373"/>
    </location>
</feature>
<evidence type="ECO:0000256" key="3">
    <source>
        <dbReference type="RuleBase" id="RU000507"/>
    </source>
</evidence>
<dbReference type="GO" id="GO:0004792">
    <property type="term" value="F:thiosulfate-cyanide sulfurtransferase activity"/>
    <property type="evidence" value="ECO:0007669"/>
    <property type="project" value="InterPro"/>
</dbReference>
<sequence length="373" mass="41018">MFEAAWGAPKLYLLSHIPGAGYIDTNEVESEPLWNKVSDAQLKAMLAKHGIRHDTTVILYGRDVYAAARVAQIMLYAGVKDVRLLDGGWQTWSDAGLPVERGMPPAQQPAPDFGAPIPGQPQLMLDTEQARGLLHRQDASLVSVRSWPEFIGTTSGYSYIKPKGDIAGARWGHAGSDSTHMEDFHNPDGTMRSADDIAALWRQWNILPSQQVAFYCGTGWRASETFMYARAMGWPHVAVYDGGWYEWSSNPHNPVARGERGPGKQSVTRPASARRPLSATRDTPFTLWSLPALRSGSHCRCASPSSASTARQTATPARRNAPETGSRGQTTGWSPSPLSVPRDSTAIYGRSRDWRSGAWPPGRQKRESCCRCR</sequence>
<name>A0A377XQX0_KLEPN</name>
<dbReference type="PROSITE" id="PS00683">
    <property type="entry name" value="RHODANESE_2"/>
    <property type="match status" value="1"/>
</dbReference>
<feature type="region of interest" description="Disordered" evidence="4">
    <location>
        <begin position="296"/>
        <end position="373"/>
    </location>
</feature>
<dbReference type="SUPFAM" id="SSF52821">
    <property type="entry name" value="Rhodanese/Cell cycle control phosphatase"/>
    <property type="match status" value="2"/>
</dbReference>
<evidence type="ECO:0000256" key="2">
    <source>
        <dbReference type="ARBA" id="ARBA00022737"/>
    </source>
</evidence>
<dbReference type="CDD" id="cd01448">
    <property type="entry name" value="TST_Repeat_1"/>
    <property type="match status" value="1"/>
</dbReference>
<dbReference type="Pfam" id="PF00581">
    <property type="entry name" value="Rhodanese"/>
    <property type="match status" value="2"/>
</dbReference>
<dbReference type="PROSITE" id="PS00380">
    <property type="entry name" value="RHODANESE_1"/>
    <property type="match status" value="1"/>
</dbReference>
<accession>A0A377XQX0</accession>
<feature type="compositionally biased region" description="Polar residues" evidence="4">
    <location>
        <begin position="303"/>
        <end position="315"/>
    </location>
</feature>
<evidence type="ECO:0000313" key="7">
    <source>
        <dbReference type="Proteomes" id="UP000254340"/>
    </source>
</evidence>
<organism evidence="6 7">
    <name type="scientific">Klebsiella pneumoniae</name>
    <dbReference type="NCBI Taxonomy" id="573"/>
    <lineage>
        <taxon>Bacteria</taxon>
        <taxon>Pseudomonadati</taxon>
        <taxon>Pseudomonadota</taxon>
        <taxon>Gammaproteobacteria</taxon>
        <taxon>Enterobacterales</taxon>
        <taxon>Enterobacteriaceae</taxon>
        <taxon>Klebsiella/Raoultella group</taxon>
        <taxon>Klebsiella</taxon>
        <taxon>Klebsiella pneumoniae complex</taxon>
    </lineage>
</organism>
<evidence type="ECO:0000313" key="6">
    <source>
        <dbReference type="EMBL" id="STT85979.1"/>
    </source>
</evidence>
<dbReference type="EMBL" id="UGLH01000006">
    <property type="protein sequence ID" value="STT85979.1"/>
    <property type="molecule type" value="Genomic_DNA"/>
</dbReference>
<dbReference type="InterPro" id="IPR036873">
    <property type="entry name" value="Rhodanese-like_dom_sf"/>
</dbReference>
<dbReference type="Proteomes" id="UP000254340">
    <property type="component" value="Unassembled WGS sequence"/>
</dbReference>
<dbReference type="SMART" id="SM00450">
    <property type="entry name" value="RHOD"/>
    <property type="match status" value="2"/>
</dbReference>
<dbReference type="PROSITE" id="PS50206">
    <property type="entry name" value="RHODANESE_3"/>
    <property type="match status" value="2"/>
</dbReference>